<evidence type="ECO:0000313" key="2">
    <source>
        <dbReference type="Proteomes" id="UP001054945"/>
    </source>
</evidence>
<evidence type="ECO:0000313" key="1">
    <source>
        <dbReference type="EMBL" id="GIY98005.1"/>
    </source>
</evidence>
<accession>A0AAV4XS45</accession>
<sequence length="116" mass="13820">MQPKKTITQKNKKHFHFQCRYITTNSTNLEKTLCTKDQVNIQPSDFVKHRHRRINIDIQLVQQWPSASKFLRIFSYSNRFIETTNPAKNSAANNADLRDSRERESMVKQNLSWSMY</sequence>
<dbReference type="AlphaFoldDB" id="A0AAV4XS45"/>
<dbReference type="Proteomes" id="UP001054945">
    <property type="component" value="Unassembled WGS sequence"/>
</dbReference>
<gene>
    <name evidence="1" type="ORF">CEXT_622971</name>
</gene>
<organism evidence="1 2">
    <name type="scientific">Caerostris extrusa</name>
    <name type="common">Bark spider</name>
    <name type="synonym">Caerostris bankana</name>
    <dbReference type="NCBI Taxonomy" id="172846"/>
    <lineage>
        <taxon>Eukaryota</taxon>
        <taxon>Metazoa</taxon>
        <taxon>Ecdysozoa</taxon>
        <taxon>Arthropoda</taxon>
        <taxon>Chelicerata</taxon>
        <taxon>Arachnida</taxon>
        <taxon>Araneae</taxon>
        <taxon>Araneomorphae</taxon>
        <taxon>Entelegynae</taxon>
        <taxon>Araneoidea</taxon>
        <taxon>Araneidae</taxon>
        <taxon>Caerostris</taxon>
    </lineage>
</organism>
<protein>
    <submittedName>
        <fullName evidence="1">Uncharacterized protein</fullName>
    </submittedName>
</protein>
<dbReference type="EMBL" id="BPLR01000868">
    <property type="protein sequence ID" value="GIY98005.1"/>
    <property type="molecule type" value="Genomic_DNA"/>
</dbReference>
<proteinExistence type="predicted"/>
<reference evidence="1 2" key="1">
    <citation type="submission" date="2021-06" db="EMBL/GenBank/DDBJ databases">
        <title>Caerostris extrusa draft genome.</title>
        <authorList>
            <person name="Kono N."/>
            <person name="Arakawa K."/>
        </authorList>
    </citation>
    <scope>NUCLEOTIDE SEQUENCE [LARGE SCALE GENOMIC DNA]</scope>
</reference>
<name>A0AAV4XS45_CAEEX</name>
<comment type="caution">
    <text evidence="1">The sequence shown here is derived from an EMBL/GenBank/DDBJ whole genome shotgun (WGS) entry which is preliminary data.</text>
</comment>
<keyword evidence="2" id="KW-1185">Reference proteome</keyword>